<proteinExistence type="predicted"/>
<dbReference type="Gene3D" id="3.40.50.10540">
    <property type="entry name" value="Crotonobetainyl-coa:carnitine coa-transferase, domain 1"/>
    <property type="match status" value="2"/>
</dbReference>
<dbReference type="SUPFAM" id="SSF89796">
    <property type="entry name" value="CoA-transferase family III (CaiB/BaiF)"/>
    <property type="match status" value="2"/>
</dbReference>
<dbReference type="InterPro" id="IPR052985">
    <property type="entry name" value="CoA-trans_III_biosynth/detox"/>
</dbReference>
<dbReference type="Gene3D" id="3.30.1540.10">
    <property type="entry name" value="formyl-coa transferase, domain 3"/>
    <property type="match status" value="1"/>
</dbReference>
<accession>A0A382IZ58</accession>
<dbReference type="GO" id="GO:0003824">
    <property type="term" value="F:catalytic activity"/>
    <property type="evidence" value="ECO:0007669"/>
    <property type="project" value="InterPro"/>
</dbReference>
<dbReference type="InterPro" id="IPR044855">
    <property type="entry name" value="CoA-Trfase_III_dom3_sf"/>
</dbReference>
<feature type="non-terminal residue" evidence="1">
    <location>
        <position position="293"/>
    </location>
</feature>
<dbReference type="PANTHER" id="PTHR48229:SF1">
    <property type="entry name" value="ALPHA METHYLACYL-COA RACEMASE-RELATED"/>
    <property type="match status" value="1"/>
</dbReference>
<reference evidence="1" key="1">
    <citation type="submission" date="2018-05" db="EMBL/GenBank/DDBJ databases">
        <authorList>
            <person name="Lanie J.A."/>
            <person name="Ng W.-L."/>
            <person name="Kazmierczak K.M."/>
            <person name="Andrzejewski T.M."/>
            <person name="Davidsen T.M."/>
            <person name="Wayne K.J."/>
            <person name="Tettelin H."/>
            <person name="Glass J.I."/>
            <person name="Rusch D."/>
            <person name="Podicherti R."/>
            <person name="Tsui H.-C.T."/>
            <person name="Winkler M.E."/>
        </authorList>
    </citation>
    <scope>NUCLEOTIDE SEQUENCE</scope>
</reference>
<sequence length="293" mass="32356">MNKEMRNVLRVICEQISLPKKNIAALELTGTDPALPSSFKIGMAAQSTIATAAMAANEVWYQRSKKRQKIKCDMYHAAIEFRSERYQRINGNPPPDLWDKIAGTYQTGDGRWMRLHTNFTHHRDGILNLLDCGNSRDEVAAALANWMGQNFEDAVAERGLVATMMRTPDEWNVHPQAKALDKQPLISLERIGNASPRILTETERPLSGIRVLDLTRIIAGPVCGRTLAAHGADVMRVTAPHLPFVTALATDAGRGKLSAHIDLNTEGGAAILRDLIADADIFVQGYRPGRISR</sequence>
<organism evidence="1">
    <name type="scientific">marine metagenome</name>
    <dbReference type="NCBI Taxonomy" id="408172"/>
    <lineage>
        <taxon>unclassified sequences</taxon>
        <taxon>metagenomes</taxon>
        <taxon>ecological metagenomes</taxon>
    </lineage>
</organism>
<gene>
    <name evidence="1" type="ORF">METZ01_LOCUS257894</name>
</gene>
<dbReference type="InterPro" id="IPR023606">
    <property type="entry name" value="CoA-Trfase_III_dom_1_sf"/>
</dbReference>
<dbReference type="EMBL" id="UINC01070696">
    <property type="protein sequence ID" value="SVC05040.1"/>
    <property type="molecule type" value="Genomic_DNA"/>
</dbReference>
<dbReference type="Pfam" id="PF02515">
    <property type="entry name" value="CoA_transf_3"/>
    <property type="match status" value="1"/>
</dbReference>
<evidence type="ECO:0000313" key="1">
    <source>
        <dbReference type="EMBL" id="SVC05040.1"/>
    </source>
</evidence>
<dbReference type="AlphaFoldDB" id="A0A382IZ58"/>
<name>A0A382IZ58_9ZZZZ</name>
<protein>
    <submittedName>
        <fullName evidence="1">Uncharacterized protein</fullName>
    </submittedName>
</protein>
<dbReference type="InterPro" id="IPR003673">
    <property type="entry name" value="CoA-Trfase_fam_III"/>
</dbReference>
<dbReference type="PANTHER" id="PTHR48229">
    <property type="entry name" value="CAIB/BAIF FAMILY ENZYME (AFU_ORTHOLOGUE AFUA_1G05360)-RELATED"/>
    <property type="match status" value="1"/>
</dbReference>